<feature type="chain" id="PRO_5011756856" description="Outer membrane lipoprotein-sorting protein" evidence="1">
    <location>
        <begin position="23"/>
        <end position="240"/>
    </location>
</feature>
<sequence>MSKVKVLILLAFLLGFYNNVKAQTEDEVIERYLESIGGITQLKTVSSVFSEGKFQYQGNEFPFKTYAKSPGFYKIEIGKPATPFVQSYDGRAGWRIDGFNNNSKLVLLKGGAALSFPNGAEVELESPFIDYRKKGNIPELVSKEKVGDRECLKMKLTRKSGKIEYYFFDGITAHLLLKQSQVKMAGKLVWVDTYFSDFRKIENLLIPFKTERKVKDEVISVATTDKLELNTEIAESQFLP</sequence>
<name>A0A1I5NR61_9BACT</name>
<dbReference type="AlphaFoldDB" id="A0A1I5NR61"/>
<proteinExistence type="predicted"/>
<evidence type="ECO:0000256" key="1">
    <source>
        <dbReference type="SAM" id="SignalP"/>
    </source>
</evidence>
<evidence type="ECO:0000313" key="2">
    <source>
        <dbReference type="EMBL" id="SFP24309.1"/>
    </source>
</evidence>
<reference evidence="2 3" key="1">
    <citation type="submission" date="2016-10" db="EMBL/GenBank/DDBJ databases">
        <authorList>
            <person name="de Groot N.N."/>
        </authorList>
    </citation>
    <scope>NUCLEOTIDE SEQUENCE [LARGE SCALE GENOMIC DNA]</scope>
    <source>
        <strain evidence="3">E92,LMG 26720,CCM 7988</strain>
    </source>
</reference>
<organism evidence="2 3">
    <name type="scientific">Pseudarcicella hirudinis</name>
    <dbReference type="NCBI Taxonomy" id="1079859"/>
    <lineage>
        <taxon>Bacteria</taxon>
        <taxon>Pseudomonadati</taxon>
        <taxon>Bacteroidota</taxon>
        <taxon>Cytophagia</taxon>
        <taxon>Cytophagales</taxon>
        <taxon>Flectobacillaceae</taxon>
        <taxon>Pseudarcicella</taxon>
    </lineage>
</organism>
<dbReference type="RefSeq" id="WP_092012276.1">
    <property type="nucleotide sequence ID" value="NZ_FOXH01000002.1"/>
</dbReference>
<evidence type="ECO:0008006" key="4">
    <source>
        <dbReference type="Google" id="ProtNLM"/>
    </source>
</evidence>
<keyword evidence="3" id="KW-1185">Reference proteome</keyword>
<accession>A0A1I5NR61</accession>
<dbReference type="Proteomes" id="UP000199306">
    <property type="component" value="Unassembled WGS sequence"/>
</dbReference>
<protein>
    <recommendedName>
        <fullName evidence="4">Outer membrane lipoprotein-sorting protein</fullName>
    </recommendedName>
</protein>
<evidence type="ECO:0000313" key="3">
    <source>
        <dbReference type="Proteomes" id="UP000199306"/>
    </source>
</evidence>
<gene>
    <name evidence="2" type="ORF">SAMN04515674_10279</name>
</gene>
<keyword evidence="1" id="KW-0732">Signal</keyword>
<dbReference type="EMBL" id="FOXH01000002">
    <property type="protein sequence ID" value="SFP24309.1"/>
    <property type="molecule type" value="Genomic_DNA"/>
</dbReference>
<feature type="signal peptide" evidence="1">
    <location>
        <begin position="1"/>
        <end position="22"/>
    </location>
</feature>
<dbReference type="STRING" id="1079859.SAMN04515674_10279"/>
<dbReference type="OrthoDB" id="128937at2"/>